<comment type="caution">
    <text evidence="4">The sequence shown here is derived from an EMBL/GenBank/DDBJ whole genome shotgun (WGS) entry which is preliminary data.</text>
</comment>
<sequence length="291" mass="33040">MGATRGSVRWGVERQLEFIEFRLFWEGHVNRSDLMVAFGISINQASTDLNRYLGMVPGNMVYDKSARAYVRGDHFGPLFLKPDPASYLSQLRSISDCIISQEETWIGQLPAFDTVPSPVRGIDAHTLRRVIEAIRAMQALEVEYQSLSTPAPRWRWIAPHAIAFDGFRWHARAYCFTDGCFKDFLLARMLHIRDTRHSDIDASQDVDWYTMVTLEIGPHPGLSEVQKKVVALDYGMQGGKSSITVRKALLHYTFERLGMNIDPSTRNPADQQIVFLNREVANIGEQSPPSH</sequence>
<feature type="domain" description="WYL" evidence="1">
    <location>
        <begin position="126"/>
        <end position="193"/>
    </location>
</feature>
<dbReference type="InterPro" id="IPR059020">
    <property type="entry name" value="CapW_CTD"/>
</dbReference>
<dbReference type="InterPro" id="IPR026881">
    <property type="entry name" value="WYL_dom"/>
</dbReference>
<dbReference type="PROSITE" id="PS52050">
    <property type="entry name" value="WYL"/>
    <property type="match status" value="1"/>
</dbReference>
<organism evidence="4 5">
    <name type="scientific">Chelativorans composti</name>
    <dbReference type="NCBI Taxonomy" id="768533"/>
    <lineage>
        <taxon>Bacteria</taxon>
        <taxon>Pseudomonadati</taxon>
        <taxon>Pseudomonadota</taxon>
        <taxon>Alphaproteobacteria</taxon>
        <taxon>Hyphomicrobiales</taxon>
        <taxon>Phyllobacteriaceae</taxon>
        <taxon>Chelativorans</taxon>
    </lineage>
</organism>
<evidence type="ECO:0000259" key="2">
    <source>
        <dbReference type="Pfam" id="PF26107"/>
    </source>
</evidence>
<dbReference type="Proteomes" id="UP001597373">
    <property type="component" value="Unassembled WGS sequence"/>
</dbReference>
<proteinExistence type="predicted"/>
<evidence type="ECO:0000259" key="3">
    <source>
        <dbReference type="Pfam" id="PF26109"/>
    </source>
</evidence>
<dbReference type="EMBL" id="JBHUIR010000007">
    <property type="protein sequence ID" value="MFD2258555.1"/>
    <property type="molecule type" value="Genomic_DNA"/>
</dbReference>
<dbReference type="Pfam" id="PF26107">
    <property type="entry name" value="BrxR_CTD"/>
    <property type="match status" value="1"/>
</dbReference>
<evidence type="ECO:0000313" key="4">
    <source>
        <dbReference type="EMBL" id="MFD2258555.1"/>
    </source>
</evidence>
<feature type="domain" description="DNA-binding transcriptional repressor CapW C-terminal dimerisation" evidence="2">
    <location>
        <begin position="211"/>
        <end position="279"/>
    </location>
</feature>
<dbReference type="Pfam" id="PF13280">
    <property type="entry name" value="WYL"/>
    <property type="match status" value="1"/>
</dbReference>
<accession>A0ABW5DDJ3</accession>
<evidence type="ECO:0000259" key="1">
    <source>
        <dbReference type="Pfam" id="PF13280"/>
    </source>
</evidence>
<protein>
    <submittedName>
        <fullName evidence="4">WYL domain-containing protein</fullName>
    </submittedName>
</protein>
<gene>
    <name evidence="4" type="ORF">ACFSMZ_02060</name>
</gene>
<dbReference type="PANTHER" id="PTHR34580:SF3">
    <property type="entry name" value="PROTEIN PAFB"/>
    <property type="match status" value="1"/>
</dbReference>
<feature type="domain" description="DNA-binding transcriptional repressor CapW winged helix-turn-helix" evidence="3">
    <location>
        <begin position="12"/>
        <end position="92"/>
    </location>
</feature>
<dbReference type="Pfam" id="PF26109">
    <property type="entry name" value="WHD_BrxR"/>
    <property type="match status" value="1"/>
</dbReference>
<dbReference type="PIRSF" id="PIRSF015558">
    <property type="entry name" value="Txn_reg_DeoR_prd"/>
    <property type="match status" value="1"/>
</dbReference>
<dbReference type="RefSeq" id="WP_345099356.1">
    <property type="nucleotide sequence ID" value="NZ_BAABGS010000055.1"/>
</dbReference>
<reference evidence="5" key="1">
    <citation type="journal article" date="2019" name="Int. J. Syst. Evol. Microbiol.">
        <title>The Global Catalogue of Microorganisms (GCM) 10K type strain sequencing project: providing services to taxonomists for standard genome sequencing and annotation.</title>
        <authorList>
            <consortium name="The Broad Institute Genomics Platform"/>
            <consortium name="The Broad Institute Genome Sequencing Center for Infectious Disease"/>
            <person name="Wu L."/>
            <person name="Ma J."/>
        </authorList>
    </citation>
    <scope>NUCLEOTIDE SEQUENCE [LARGE SCALE GENOMIC DNA]</scope>
    <source>
        <strain evidence="5">KCTC 23707</strain>
    </source>
</reference>
<dbReference type="InterPro" id="IPR059019">
    <property type="entry name" value="WHD_CapW"/>
</dbReference>
<evidence type="ECO:0000313" key="5">
    <source>
        <dbReference type="Proteomes" id="UP001597373"/>
    </source>
</evidence>
<dbReference type="InterPro" id="IPR016634">
    <property type="entry name" value="CapW-like"/>
</dbReference>
<dbReference type="InterPro" id="IPR051534">
    <property type="entry name" value="CBASS_pafABC_assoc_protein"/>
</dbReference>
<keyword evidence="5" id="KW-1185">Reference proteome</keyword>
<name>A0ABW5DDJ3_9HYPH</name>
<dbReference type="PANTHER" id="PTHR34580">
    <property type="match status" value="1"/>
</dbReference>